<evidence type="ECO:0000313" key="2">
    <source>
        <dbReference type="Proteomes" id="UP000732105"/>
    </source>
</evidence>
<proteinExistence type="predicted"/>
<dbReference type="PANTHER" id="PTHR37316">
    <property type="entry name" value="TEICHOIC ACID GLYCEROL-PHOSPHATE PRIMASE"/>
    <property type="match status" value="1"/>
</dbReference>
<dbReference type="InterPro" id="IPR051612">
    <property type="entry name" value="Teichoic_Acid_Biosynth"/>
</dbReference>
<dbReference type="Gene3D" id="3.40.50.12580">
    <property type="match status" value="1"/>
</dbReference>
<dbReference type="PANTHER" id="PTHR37316:SF3">
    <property type="entry name" value="TEICHOIC ACID GLYCEROL-PHOSPHATE TRANSFERASE"/>
    <property type="match status" value="1"/>
</dbReference>
<keyword evidence="2" id="KW-1185">Reference proteome</keyword>
<comment type="caution">
    <text evidence="1">The sequence shown here is derived from an EMBL/GenBank/DDBJ whole genome shotgun (WGS) entry which is preliminary data.</text>
</comment>
<name>A0ABX1WWY9_9BACT</name>
<gene>
    <name evidence="1" type="ORF">ELS83_12530</name>
</gene>
<accession>A0ABX1WWY9</accession>
<dbReference type="Proteomes" id="UP000732105">
    <property type="component" value="Unassembled WGS sequence"/>
</dbReference>
<dbReference type="InterPro" id="IPR007554">
    <property type="entry name" value="Glycerophosphate_synth"/>
</dbReference>
<evidence type="ECO:0000313" key="1">
    <source>
        <dbReference type="EMBL" id="NOU60648.1"/>
    </source>
</evidence>
<protein>
    <submittedName>
        <fullName evidence="1">CDP-glycerol--poly(Glycerophosphate) glycerophosphotransferase</fullName>
    </submittedName>
</protein>
<dbReference type="InterPro" id="IPR043148">
    <property type="entry name" value="TagF_C"/>
</dbReference>
<dbReference type="EMBL" id="RZNH01000020">
    <property type="protein sequence ID" value="NOU60648.1"/>
    <property type="molecule type" value="Genomic_DNA"/>
</dbReference>
<dbReference type="SUPFAM" id="SSF53756">
    <property type="entry name" value="UDP-Glycosyltransferase/glycogen phosphorylase"/>
    <property type="match status" value="1"/>
</dbReference>
<dbReference type="Pfam" id="PF04464">
    <property type="entry name" value="Glyphos_transf"/>
    <property type="match status" value="1"/>
</dbReference>
<organism evidence="1 2">
    <name type="scientific">Marinifilum caeruleilacunae</name>
    <dbReference type="NCBI Taxonomy" id="2499076"/>
    <lineage>
        <taxon>Bacteria</taxon>
        <taxon>Pseudomonadati</taxon>
        <taxon>Bacteroidota</taxon>
        <taxon>Bacteroidia</taxon>
        <taxon>Marinilabiliales</taxon>
        <taxon>Marinifilaceae</taxon>
    </lineage>
</organism>
<sequence length="391" mass="45983">MLCRKIAYLQLINVFMSVTKYFAVFYTEQIYFLPQFLPVAKELQRRGLSYLIVLKGTTSRDIFDQNSKIVKICELENQPFQLGTKGLENANVEYLICGGDEHPNVDISYKKSVLIVHGIGTKLSAFTEEKNKFDIRFVEGDFRLRRLNELYPDAKTIWENVGFSKLDDVLAYKPGEIKKLYNHYGLDQNKKTILYAPTFYPSSLEKMPDNFPEQFKDYNLIIKPHFFSYIRKKYKNQRRKLEHWAKYDNVYVAGFDDYNIVPFYALADLLISDESSVVFEFAALDKPVILNRFLKLRLTYRLFGQRKFKKRMEPAMDQFRNLGENIWRYKDLKAAVEEELINPCNYKDRRAECTHEIIGPVDGKVSVRMVDLLENLHSINASKMKQHEIRA</sequence>
<reference evidence="1 2" key="1">
    <citation type="submission" date="2018-12" db="EMBL/GenBank/DDBJ databases">
        <title>Marinifilum JC070 sp. nov., a marine bacterium isolated from Yongle Blue Hole in the South China Sea.</title>
        <authorList>
            <person name="Fu T."/>
        </authorList>
    </citation>
    <scope>NUCLEOTIDE SEQUENCE [LARGE SCALE GENOMIC DNA]</scope>
    <source>
        <strain evidence="1 2">JC070</strain>
    </source>
</reference>